<organism evidence="1 2">
    <name type="scientific">Dreissena polymorpha</name>
    <name type="common">Zebra mussel</name>
    <name type="synonym">Mytilus polymorpha</name>
    <dbReference type="NCBI Taxonomy" id="45954"/>
    <lineage>
        <taxon>Eukaryota</taxon>
        <taxon>Metazoa</taxon>
        <taxon>Spiralia</taxon>
        <taxon>Lophotrochozoa</taxon>
        <taxon>Mollusca</taxon>
        <taxon>Bivalvia</taxon>
        <taxon>Autobranchia</taxon>
        <taxon>Heteroconchia</taxon>
        <taxon>Euheterodonta</taxon>
        <taxon>Imparidentia</taxon>
        <taxon>Neoheterodontei</taxon>
        <taxon>Myida</taxon>
        <taxon>Dreissenoidea</taxon>
        <taxon>Dreissenidae</taxon>
        <taxon>Dreissena</taxon>
    </lineage>
</organism>
<reference evidence="1" key="2">
    <citation type="submission" date="2020-11" db="EMBL/GenBank/DDBJ databases">
        <authorList>
            <person name="McCartney M.A."/>
            <person name="Auch B."/>
            <person name="Kono T."/>
            <person name="Mallez S."/>
            <person name="Becker A."/>
            <person name="Gohl D.M."/>
            <person name="Silverstein K.A.T."/>
            <person name="Koren S."/>
            <person name="Bechman K.B."/>
            <person name="Herman A."/>
            <person name="Abrahante J.E."/>
            <person name="Garbe J."/>
        </authorList>
    </citation>
    <scope>NUCLEOTIDE SEQUENCE</scope>
    <source>
        <strain evidence="1">Duluth1</strain>
        <tissue evidence="1">Whole animal</tissue>
    </source>
</reference>
<name>A0A9D4BKC2_DREPO</name>
<keyword evidence="2" id="KW-1185">Reference proteome</keyword>
<reference evidence="1" key="1">
    <citation type="journal article" date="2019" name="bioRxiv">
        <title>The Genome of the Zebra Mussel, Dreissena polymorpha: A Resource for Invasive Species Research.</title>
        <authorList>
            <person name="McCartney M.A."/>
            <person name="Auch B."/>
            <person name="Kono T."/>
            <person name="Mallez S."/>
            <person name="Zhang Y."/>
            <person name="Obille A."/>
            <person name="Becker A."/>
            <person name="Abrahante J.E."/>
            <person name="Garbe J."/>
            <person name="Badalamenti J.P."/>
            <person name="Herman A."/>
            <person name="Mangelson H."/>
            <person name="Liachko I."/>
            <person name="Sullivan S."/>
            <person name="Sone E.D."/>
            <person name="Koren S."/>
            <person name="Silverstein K.A.T."/>
            <person name="Beckman K.B."/>
            <person name="Gohl D.M."/>
        </authorList>
    </citation>
    <scope>NUCLEOTIDE SEQUENCE</scope>
    <source>
        <strain evidence="1">Duluth1</strain>
        <tissue evidence="1">Whole animal</tissue>
    </source>
</reference>
<proteinExistence type="predicted"/>
<dbReference type="AlphaFoldDB" id="A0A9D4BKC2"/>
<accession>A0A9D4BKC2</accession>
<comment type="caution">
    <text evidence="1">The sequence shown here is derived from an EMBL/GenBank/DDBJ whole genome shotgun (WGS) entry which is preliminary data.</text>
</comment>
<evidence type="ECO:0000313" key="2">
    <source>
        <dbReference type="Proteomes" id="UP000828390"/>
    </source>
</evidence>
<evidence type="ECO:0000313" key="1">
    <source>
        <dbReference type="EMBL" id="KAH3698002.1"/>
    </source>
</evidence>
<gene>
    <name evidence="1" type="ORF">DPMN_085515</name>
</gene>
<dbReference type="EMBL" id="JAIWYP010000016">
    <property type="protein sequence ID" value="KAH3698002.1"/>
    <property type="molecule type" value="Genomic_DNA"/>
</dbReference>
<dbReference type="Proteomes" id="UP000828390">
    <property type="component" value="Unassembled WGS sequence"/>
</dbReference>
<sequence length="61" mass="6951">MNISAANELSEQMNVQDIAQGHEAHIFVEELSLFWESSFQRCVVSGYKEDKANKTLRCTCI</sequence>
<protein>
    <submittedName>
        <fullName evidence="1">Uncharacterized protein</fullName>
    </submittedName>
</protein>